<dbReference type="Pfam" id="PF23658">
    <property type="entry name" value="PDZ_CPAF_rel"/>
    <property type="match status" value="1"/>
</dbReference>
<feature type="chain" id="PRO_5025593415" evidence="3">
    <location>
        <begin position="17"/>
        <end position="755"/>
    </location>
</feature>
<dbReference type="InterPro" id="IPR029045">
    <property type="entry name" value="ClpP/crotonase-like_dom_sf"/>
</dbReference>
<dbReference type="Gene3D" id="3.90.226.10">
    <property type="entry name" value="2-enoyl-CoA Hydratase, Chain A, domain 1"/>
    <property type="match status" value="1"/>
</dbReference>
<keyword evidence="2" id="KW-1133">Transmembrane helix</keyword>
<gene>
    <name evidence="6" type="ORF">CC86DRAFT_339127</name>
</gene>
<reference evidence="6" key="1">
    <citation type="journal article" date="2020" name="Stud. Mycol.">
        <title>101 Dothideomycetes genomes: a test case for predicting lifestyles and emergence of pathogens.</title>
        <authorList>
            <person name="Haridas S."/>
            <person name="Albert R."/>
            <person name="Binder M."/>
            <person name="Bloem J."/>
            <person name="Labutti K."/>
            <person name="Salamov A."/>
            <person name="Andreopoulos B."/>
            <person name="Baker S."/>
            <person name="Barry K."/>
            <person name="Bills G."/>
            <person name="Bluhm B."/>
            <person name="Cannon C."/>
            <person name="Castanera R."/>
            <person name="Culley D."/>
            <person name="Daum C."/>
            <person name="Ezra D."/>
            <person name="Gonzalez J."/>
            <person name="Henrissat B."/>
            <person name="Kuo A."/>
            <person name="Liang C."/>
            <person name="Lipzen A."/>
            <person name="Lutzoni F."/>
            <person name="Magnuson J."/>
            <person name="Mondo S."/>
            <person name="Nolan M."/>
            <person name="Ohm R."/>
            <person name="Pangilinan J."/>
            <person name="Park H.-J."/>
            <person name="Ramirez L."/>
            <person name="Alfaro M."/>
            <person name="Sun H."/>
            <person name="Tritt A."/>
            <person name="Yoshinaga Y."/>
            <person name="Zwiers L.-H."/>
            <person name="Turgeon B."/>
            <person name="Goodwin S."/>
            <person name="Spatafora J."/>
            <person name="Crous P."/>
            <person name="Grigoriev I."/>
        </authorList>
    </citation>
    <scope>NUCLEOTIDE SEQUENCE</scope>
    <source>
        <strain evidence="6">CBS 113818</strain>
    </source>
</reference>
<dbReference type="InterPro" id="IPR052766">
    <property type="entry name" value="S41A_metabolite_peptidase"/>
</dbReference>
<dbReference type="SUPFAM" id="SSF52096">
    <property type="entry name" value="ClpP/crotonase"/>
    <property type="match status" value="1"/>
</dbReference>
<dbReference type="InterPro" id="IPR005151">
    <property type="entry name" value="Tail-specific_protease"/>
</dbReference>
<dbReference type="EMBL" id="MU006216">
    <property type="protein sequence ID" value="KAF2833676.1"/>
    <property type="molecule type" value="Genomic_DNA"/>
</dbReference>
<feature type="compositionally biased region" description="Basic and acidic residues" evidence="1">
    <location>
        <begin position="278"/>
        <end position="292"/>
    </location>
</feature>
<dbReference type="PANTHER" id="PTHR37049:SF4">
    <property type="entry name" value="RHODANESE DOMAIN-CONTAINING PROTEIN"/>
    <property type="match status" value="1"/>
</dbReference>
<feature type="domain" description="CPAF-like PDZ" evidence="5">
    <location>
        <begin position="136"/>
        <end position="250"/>
    </location>
</feature>
<keyword evidence="7" id="KW-1185">Reference proteome</keyword>
<evidence type="ECO:0000256" key="3">
    <source>
        <dbReference type="SAM" id="SignalP"/>
    </source>
</evidence>
<keyword evidence="2" id="KW-0472">Membrane</keyword>
<feature type="transmembrane region" description="Helical" evidence="2">
    <location>
        <begin position="733"/>
        <end position="754"/>
    </location>
</feature>
<proteinExistence type="predicted"/>
<feature type="signal peptide" evidence="3">
    <location>
        <begin position="1"/>
        <end position="16"/>
    </location>
</feature>
<dbReference type="Pfam" id="PF03572">
    <property type="entry name" value="Peptidase_S41"/>
    <property type="match status" value="1"/>
</dbReference>
<feature type="region of interest" description="Disordered" evidence="1">
    <location>
        <begin position="270"/>
        <end position="293"/>
    </location>
</feature>
<dbReference type="Proteomes" id="UP000799424">
    <property type="component" value="Unassembled WGS sequence"/>
</dbReference>
<feature type="domain" description="Tail specific protease" evidence="4">
    <location>
        <begin position="349"/>
        <end position="557"/>
    </location>
</feature>
<dbReference type="AlphaFoldDB" id="A0A6A7AKA3"/>
<dbReference type="GO" id="GO:0006508">
    <property type="term" value="P:proteolysis"/>
    <property type="evidence" value="ECO:0007669"/>
    <property type="project" value="InterPro"/>
</dbReference>
<evidence type="ECO:0000313" key="6">
    <source>
        <dbReference type="EMBL" id="KAF2833676.1"/>
    </source>
</evidence>
<keyword evidence="3" id="KW-0732">Signal</keyword>
<dbReference type="OrthoDB" id="27214at2759"/>
<organism evidence="6 7">
    <name type="scientific">Ophiobolus disseminans</name>
    <dbReference type="NCBI Taxonomy" id="1469910"/>
    <lineage>
        <taxon>Eukaryota</taxon>
        <taxon>Fungi</taxon>
        <taxon>Dikarya</taxon>
        <taxon>Ascomycota</taxon>
        <taxon>Pezizomycotina</taxon>
        <taxon>Dothideomycetes</taxon>
        <taxon>Pleosporomycetidae</taxon>
        <taxon>Pleosporales</taxon>
        <taxon>Pleosporineae</taxon>
        <taxon>Phaeosphaeriaceae</taxon>
        <taxon>Ophiobolus</taxon>
    </lineage>
</organism>
<dbReference type="GO" id="GO:0008236">
    <property type="term" value="F:serine-type peptidase activity"/>
    <property type="evidence" value="ECO:0007669"/>
    <property type="project" value="InterPro"/>
</dbReference>
<keyword evidence="2" id="KW-0812">Transmembrane</keyword>
<accession>A0A6A7AKA3</accession>
<evidence type="ECO:0000256" key="2">
    <source>
        <dbReference type="SAM" id="Phobius"/>
    </source>
</evidence>
<dbReference type="PANTHER" id="PTHR37049">
    <property type="entry name" value="PEPTIDASE S41 FAMILY PROTEIN"/>
    <property type="match status" value="1"/>
</dbReference>
<evidence type="ECO:0000259" key="5">
    <source>
        <dbReference type="Pfam" id="PF23658"/>
    </source>
</evidence>
<dbReference type="InterPro" id="IPR056186">
    <property type="entry name" value="PDZ_CPAF-rel"/>
</dbReference>
<sequence>MLKSALLLASAALVAAQGQPCATVSSLVTRSTSVPIPAQVAFDCLNSVPVDTQGNSKLIDELKLVWQFQSELVWYKNPGSDWEYGPLDIIGELDRIKGNLGSFQSEYALQLAIQNITIRTGNFHFNYSPDILQVFQFRRVFNVASISSDGKALPKLYVHEDVAQLAAGNRRVSDIQQINGQNPYDYLKSAFFSQYIDSDGQMNNMFAKGDTDNQGAFAAQRKFDGNSTDVRWSNSSTASFQNVATTELAFTGVRDGATFFQRFCTGRVSGVGSTSSAETKDKEDANEKEEVKPISPRLLGEVPTIPHGDYHTRNKRQVIPTRGYATAVVESKSGVVSGYFLTGQGYDDVAVLKIISFSNPAQSGESAFNNEFQNTIATFLTRCRSSQKTKLIIDLRENGGGNTNLLLDAFMQLFPEMDPFSAQRYRASDAWVKIGDAVNEIRSSSDLSSKYRRAVGDNIENSAIFRYWAYWHFRKADGTNFASWDEFNGPLNLNSDKLTMTMRYNYSSADRVSILPAGFNFVNGSRPTVFQPANVVMFTDALCGSSCASFHEELKNTAGVKAVTVGGRPENKPIQTITGSKGGEVIPLITFPQYAGVIMNVSRPVGLATVKPGDATLAALANTPQIALRVGDSSSRAQSQDQVRKGDKSATPLQFIYEAADCRVFYTPDTYADPDLAWKQAWDAHTDDSKCVQGSTKHKSSISGGFKPYGSAAVRAEDQPDAPASDGGKTGGAVGRGSGVGLAFVVGLVAAVVVM</sequence>
<name>A0A6A7AKA3_9PLEO</name>
<evidence type="ECO:0000313" key="7">
    <source>
        <dbReference type="Proteomes" id="UP000799424"/>
    </source>
</evidence>
<protein>
    <submittedName>
        <fullName evidence="6">Uncharacterized protein</fullName>
    </submittedName>
</protein>
<evidence type="ECO:0000259" key="4">
    <source>
        <dbReference type="Pfam" id="PF03572"/>
    </source>
</evidence>
<evidence type="ECO:0000256" key="1">
    <source>
        <dbReference type="SAM" id="MobiDB-lite"/>
    </source>
</evidence>